<keyword evidence="8" id="KW-0206">Cytoskeleton</keyword>
<dbReference type="Pfam" id="PF00022">
    <property type="entry name" value="Actin"/>
    <property type="match status" value="1"/>
</dbReference>
<evidence type="ECO:0000256" key="6">
    <source>
        <dbReference type="ARBA" id="ARBA00022801"/>
    </source>
</evidence>
<dbReference type="EMBL" id="GG662665">
    <property type="protein sequence ID" value="EAR85460.1"/>
    <property type="molecule type" value="Genomic_DNA"/>
</dbReference>
<dbReference type="InterPro" id="IPR004000">
    <property type="entry name" value="Actin"/>
</dbReference>
<evidence type="ECO:0000256" key="4">
    <source>
        <dbReference type="ARBA" id="ARBA00022490"/>
    </source>
</evidence>
<evidence type="ECO:0000313" key="12">
    <source>
        <dbReference type="Proteomes" id="UP000009168"/>
    </source>
</evidence>
<dbReference type="Proteomes" id="UP000009168">
    <property type="component" value="Unassembled WGS sequence"/>
</dbReference>
<evidence type="ECO:0000256" key="2">
    <source>
        <dbReference type="ARBA" id="ARBA00006752"/>
    </source>
</evidence>
<evidence type="ECO:0000256" key="1">
    <source>
        <dbReference type="ARBA" id="ARBA00004245"/>
    </source>
</evidence>
<gene>
    <name evidence="11" type="ORF">TTHERM_00442100</name>
</gene>
<dbReference type="GO" id="GO:0005856">
    <property type="term" value="C:cytoskeleton"/>
    <property type="evidence" value="ECO:0007669"/>
    <property type="project" value="UniProtKB-SubCell"/>
</dbReference>
<evidence type="ECO:0000256" key="10">
    <source>
        <dbReference type="RuleBase" id="RU000487"/>
    </source>
</evidence>
<evidence type="ECO:0000256" key="5">
    <source>
        <dbReference type="ARBA" id="ARBA00022741"/>
    </source>
</evidence>
<dbReference type="KEGG" id="tet:TTHERM_00442100"/>
<evidence type="ECO:0000256" key="8">
    <source>
        <dbReference type="ARBA" id="ARBA00023212"/>
    </source>
</evidence>
<evidence type="ECO:0000256" key="9">
    <source>
        <dbReference type="ARBA" id="ARBA00049360"/>
    </source>
</evidence>
<dbReference type="GO" id="GO:0005524">
    <property type="term" value="F:ATP binding"/>
    <property type="evidence" value="ECO:0007669"/>
    <property type="project" value="UniProtKB-KW"/>
</dbReference>
<dbReference type="eggNOG" id="KOG0678">
    <property type="taxonomic scope" value="Eukaryota"/>
</dbReference>
<dbReference type="FunFam" id="3.30.420.40:FF:000050">
    <property type="entry name" value="Actin, alpha skeletal muscle"/>
    <property type="match status" value="1"/>
</dbReference>
<dbReference type="SMART" id="SM00268">
    <property type="entry name" value="ACTIN"/>
    <property type="match status" value="1"/>
</dbReference>
<comment type="subcellular location">
    <subcellularLocation>
        <location evidence="1">Cytoplasm</location>
        <location evidence="1">Cytoskeleton</location>
    </subcellularLocation>
</comment>
<dbReference type="GeneID" id="7830640"/>
<dbReference type="GO" id="GO:0016787">
    <property type="term" value="F:hydrolase activity"/>
    <property type="evidence" value="ECO:0007669"/>
    <property type="project" value="UniProtKB-KW"/>
</dbReference>
<evidence type="ECO:0000256" key="3">
    <source>
        <dbReference type="ARBA" id="ARBA00020098"/>
    </source>
</evidence>
<dbReference type="STRING" id="312017.I7LTL3"/>
<dbReference type="AlphaFoldDB" id="I7LTL3"/>
<reference evidence="12" key="1">
    <citation type="journal article" date="2006" name="PLoS Biol.">
        <title>Macronuclear genome sequence of the ciliate Tetrahymena thermophila, a model eukaryote.</title>
        <authorList>
            <person name="Eisen J.A."/>
            <person name="Coyne R.S."/>
            <person name="Wu M."/>
            <person name="Wu D."/>
            <person name="Thiagarajan M."/>
            <person name="Wortman J.R."/>
            <person name="Badger J.H."/>
            <person name="Ren Q."/>
            <person name="Amedeo P."/>
            <person name="Jones K.M."/>
            <person name="Tallon L.J."/>
            <person name="Delcher A.L."/>
            <person name="Salzberg S.L."/>
            <person name="Silva J.C."/>
            <person name="Haas B.J."/>
            <person name="Majoros W.H."/>
            <person name="Farzad M."/>
            <person name="Carlton J.M."/>
            <person name="Smith R.K. Jr."/>
            <person name="Garg J."/>
            <person name="Pearlman R.E."/>
            <person name="Karrer K.M."/>
            <person name="Sun L."/>
            <person name="Manning G."/>
            <person name="Elde N.C."/>
            <person name="Turkewitz A.P."/>
            <person name="Asai D.J."/>
            <person name="Wilkes D.E."/>
            <person name="Wang Y."/>
            <person name="Cai H."/>
            <person name="Collins K."/>
            <person name="Stewart B.A."/>
            <person name="Lee S.R."/>
            <person name="Wilamowska K."/>
            <person name="Weinberg Z."/>
            <person name="Ruzzo W.L."/>
            <person name="Wloga D."/>
            <person name="Gaertig J."/>
            <person name="Frankel J."/>
            <person name="Tsao C.-C."/>
            <person name="Gorovsky M.A."/>
            <person name="Keeling P.J."/>
            <person name="Waller R.F."/>
            <person name="Patron N.J."/>
            <person name="Cherry J.M."/>
            <person name="Stover N.A."/>
            <person name="Krieger C.J."/>
            <person name="del Toro C."/>
            <person name="Ryder H.F."/>
            <person name="Williamson S.C."/>
            <person name="Barbeau R.A."/>
            <person name="Hamilton E.P."/>
            <person name="Orias E."/>
        </authorList>
    </citation>
    <scope>NUCLEOTIDE SEQUENCE [LARGE SCALE GENOMIC DNA]</scope>
    <source>
        <strain evidence="12">SB210</strain>
    </source>
</reference>
<dbReference type="HOGENOM" id="CLU_027965_3_0_1"/>
<proteinExistence type="inferred from homology"/>
<dbReference type="OMA" id="GIHYPIR"/>
<keyword evidence="6" id="KW-0378">Hydrolase</keyword>
<keyword evidence="12" id="KW-1185">Reference proteome</keyword>
<keyword evidence="5" id="KW-0547">Nucleotide-binding</keyword>
<evidence type="ECO:0000256" key="7">
    <source>
        <dbReference type="ARBA" id="ARBA00022840"/>
    </source>
</evidence>
<dbReference type="FunFam" id="3.30.420.40:FF:000058">
    <property type="entry name" value="Putative actin-related protein 5"/>
    <property type="match status" value="1"/>
</dbReference>
<organism evidence="11 12">
    <name type="scientific">Tetrahymena thermophila (strain SB210)</name>
    <dbReference type="NCBI Taxonomy" id="312017"/>
    <lineage>
        <taxon>Eukaryota</taxon>
        <taxon>Sar</taxon>
        <taxon>Alveolata</taxon>
        <taxon>Ciliophora</taxon>
        <taxon>Intramacronucleata</taxon>
        <taxon>Oligohymenophorea</taxon>
        <taxon>Hymenostomatida</taxon>
        <taxon>Tetrahymenina</taxon>
        <taxon>Tetrahymenidae</taxon>
        <taxon>Tetrahymena</taxon>
    </lineage>
</organism>
<protein>
    <recommendedName>
        <fullName evidence="3">Actin, cytoplasmic</fullName>
    </recommendedName>
</protein>
<dbReference type="OrthoDB" id="421448at2759"/>
<dbReference type="Gene3D" id="3.90.640.10">
    <property type="entry name" value="Actin, Chain A, domain 4"/>
    <property type="match status" value="1"/>
</dbReference>
<name>I7LTL3_TETTS</name>
<comment type="similarity">
    <text evidence="2 10">Belongs to the actin family.</text>
</comment>
<dbReference type="CDD" id="cd10221">
    <property type="entry name" value="ASKHA_NBD_Arp3-like"/>
    <property type="match status" value="1"/>
</dbReference>
<dbReference type="SUPFAM" id="SSF53067">
    <property type="entry name" value="Actin-like ATPase domain"/>
    <property type="match status" value="2"/>
</dbReference>
<comment type="catalytic activity">
    <reaction evidence="9">
        <text>ATP + H2O = ADP + phosphate + H(+)</text>
        <dbReference type="Rhea" id="RHEA:13065"/>
        <dbReference type="ChEBI" id="CHEBI:15377"/>
        <dbReference type="ChEBI" id="CHEBI:15378"/>
        <dbReference type="ChEBI" id="CHEBI:30616"/>
        <dbReference type="ChEBI" id="CHEBI:43474"/>
        <dbReference type="ChEBI" id="CHEBI:456216"/>
    </reaction>
</comment>
<keyword evidence="4" id="KW-0963">Cytoplasm</keyword>
<dbReference type="InterPro" id="IPR043129">
    <property type="entry name" value="ATPase_NBD"/>
</dbReference>
<dbReference type="RefSeq" id="XP_001033123.1">
    <property type="nucleotide sequence ID" value="XM_001033123.3"/>
</dbReference>
<accession>I7LTL3</accession>
<dbReference type="InParanoid" id="I7LTL3"/>
<dbReference type="PANTHER" id="PTHR11937">
    <property type="entry name" value="ACTIN"/>
    <property type="match status" value="1"/>
</dbReference>
<evidence type="ECO:0000313" key="11">
    <source>
        <dbReference type="EMBL" id="EAR85460.1"/>
    </source>
</evidence>
<keyword evidence="7" id="KW-0067">ATP-binding</keyword>
<sequence length="421" mass="47820">MDNKCFIENKVAIIDNGTGYTKMGWGGNIEPTYDIPTVISDNSDKNSVQVSKNYNEQLDFCIGNDALNQQVKTYPMKSGIVTDWTLMEKFWQKSIFDYLRCDPDETTFVLTEPPMNPPENRENIAEIFFETFNAKSIYIGVQAVLALYSNQMHEQNAQTGNKLTGCVLDSGDGVTHIIPVSDGYVIGSCIKHIPLAGRDITNFIAQMIRDRGEKVNNQDINRISAEIKEKYGYVAPKGLLQEFERYDKPGKDGKPSNKFKQYTFESQVDKKQYTMDVGYERFLGPEMFFYPEFFDSKWRTSIDESIDNAIQGSPIDTRRHLYSNIVLSGGSTMFEGFTDRLQSAIQKRVDDRLLRYSTALSKPQPIVVQVAQNPHQRFSVWQGGSLLSIKPGFEKVCKSRQEYLEYGPSIVRQNAVLSSGM</sequence>
<dbReference type="Gene3D" id="3.30.420.40">
    <property type="match status" value="2"/>
</dbReference>